<sequence length="499" mass="54382">MHVKTLIIGNGFAGRTVARSLAGECLIVERGEKFNIFERRQRFMQMEKSNRHDALIRRSYESKHAFNVPDKLGADCASEYILVDGGCSNHWGGLSFRLSEYVFSQSESDFPWPFTPSEMQPYYRTAEQLLRISADAKDPDDRNPVSEIKGASKWHEALGKYFPEAYIGAQAHNLSMDGTTTQGHCMGAGDCELCPMDAKTRSLHVHCGAEVLNGVMVDRLRFENGRAVEANCSTEDGPLSITFDQVVVAAHGVESFKLLCKSDLPPEVPRDLLGHHYQDHAVAELACIIPGAKVPFFEVNTAAQVVIPELSGAHAGIEYTTLALMTPPSESAVAAALDLAKINQWKLQEAIAEMGSVISLYVLLEIPPEWDVSMSYAEGKLNVDMSGYHQNKVRYNQIIADINAKLKSLGAVPLPGAEQKHYLNAAGTHHLVGMLGMGNGPRAVVAPDFKLKGTDNVFVAGSALFPRCGSRNPTVTVIALSLMLGEQLKSNVNATIARG</sequence>
<feature type="domain" description="Glucose-methanol-choline oxidoreductase C-terminal" evidence="6">
    <location>
        <begin position="424"/>
        <end position="480"/>
    </location>
</feature>
<dbReference type="InterPro" id="IPR036188">
    <property type="entry name" value="FAD/NAD-bd_sf"/>
</dbReference>
<evidence type="ECO:0000256" key="5">
    <source>
        <dbReference type="ARBA" id="ARBA00023002"/>
    </source>
</evidence>
<protein>
    <recommendedName>
        <fullName evidence="6">Glucose-methanol-choline oxidoreductase C-terminal domain-containing protein</fullName>
    </recommendedName>
</protein>
<name>A0A241XR94_PSEAI</name>
<dbReference type="PANTHER" id="PTHR42784">
    <property type="entry name" value="PYRANOSE 2-OXIDASE"/>
    <property type="match status" value="1"/>
</dbReference>
<accession>A0A241XR94</accession>
<comment type="cofactor">
    <cofactor evidence="1">
        <name>FAD</name>
        <dbReference type="ChEBI" id="CHEBI:57692"/>
    </cofactor>
</comment>
<organism evidence="7 8">
    <name type="scientific">Pseudomonas aeruginosa</name>
    <dbReference type="NCBI Taxonomy" id="287"/>
    <lineage>
        <taxon>Bacteria</taxon>
        <taxon>Pseudomonadati</taxon>
        <taxon>Pseudomonadota</taxon>
        <taxon>Gammaproteobacteria</taxon>
        <taxon>Pseudomonadales</taxon>
        <taxon>Pseudomonadaceae</taxon>
        <taxon>Pseudomonas</taxon>
    </lineage>
</organism>
<gene>
    <name evidence="7" type="ORF">CAZ10_09250</name>
</gene>
<keyword evidence="3" id="KW-0285">Flavoprotein</keyword>
<proteinExistence type="inferred from homology"/>
<evidence type="ECO:0000256" key="3">
    <source>
        <dbReference type="ARBA" id="ARBA00022630"/>
    </source>
</evidence>
<dbReference type="PANTHER" id="PTHR42784:SF1">
    <property type="entry name" value="PYRANOSE 2-OXIDASE"/>
    <property type="match status" value="1"/>
</dbReference>
<dbReference type="SUPFAM" id="SSF51905">
    <property type="entry name" value="FAD/NAD(P)-binding domain"/>
    <property type="match status" value="1"/>
</dbReference>
<dbReference type="InterPro" id="IPR007867">
    <property type="entry name" value="GMC_OxRtase_C"/>
</dbReference>
<dbReference type="GO" id="GO:0016614">
    <property type="term" value="F:oxidoreductase activity, acting on CH-OH group of donors"/>
    <property type="evidence" value="ECO:0007669"/>
    <property type="project" value="InterPro"/>
</dbReference>
<dbReference type="Pfam" id="PF05199">
    <property type="entry name" value="GMC_oxred_C"/>
    <property type="match status" value="1"/>
</dbReference>
<dbReference type="RefSeq" id="WP_065085892.1">
    <property type="nucleotide sequence ID" value="NZ_NFFZ01000004.1"/>
</dbReference>
<reference evidence="8" key="1">
    <citation type="submission" date="2017-05" db="EMBL/GenBank/DDBJ databases">
        <authorList>
            <person name="Giani T."/>
            <person name="Arena F."/>
            <person name="Pollini S."/>
            <person name="Di Pilato V."/>
            <person name="D'Andrea M.M."/>
            <person name="Henrici De Angelis L."/>
            <person name="Bassetti M."/>
            <person name="Rossolini G.M."/>
        </authorList>
    </citation>
    <scope>NUCLEOTIDE SEQUENCE [LARGE SCALE GENOMIC DNA]</scope>
    <source>
        <strain evidence="8">S567_C10_BS</strain>
    </source>
</reference>
<evidence type="ECO:0000256" key="2">
    <source>
        <dbReference type="ARBA" id="ARBA00010790"/>
    </source>
</evidence>
<dbReference type="AlphaFoldDB" id="A0A241XR94"/>
<evidence type="ECO:0000313" key="8">
    <source>
        <dbReference type="Proteomes" id="UP000194857"/>
    </source>
</evidence>
<dbReference type="Proteomes" id="UP000194857">
    <property type="component" value="Unassembled WGS sequence"/>
</dbReference>
<dbReference type="EMBL" id="NFFZ01000004">
    <property type="protein sequence ID" value="OTI63022.1"/>
    <property type="molecule type" value="Genomic_DNA"/>
</dbReference>
<dbReference type="Gene3D" id="3.50.50.60">
    <property type="entry name" value="FAD/NAD(P)-binding domain"/>
    <property type="match status" value="2"/>
</dbReference>
<evidence type="ECO:0000256" key="1">
    <source>
        <dbReference type="ARBA" id="ARBA00001974"/>
    </source>
</evidence>
<comment type="caution">
    <text evidence="7">The sequence shown here is derived from an EMBL/GenBank/DDBJ whole genome shotgun (WGS) entry which is preliminary data.</text>
</comment>
<keyword evidence="5" id="KW-0560">Oxidoreductase</keyword>
<comment type="similarity">
    <text evidence="2">Belongs to the GMC oxidoreductase family.</text>
</comment>
<evidence type="ECO:0000259" key="6">
    <source>
        <dbReference type="Pfam" id="PF05199"/>
    </source>
</evidence>
<evidence type="ECO:0000313" key="7">
    <source>
        <dbReference type="EMBL" id="OTI63022.1"/>
    </source>
</evidence>
<dbReference type="InterPro" id="IPR051473">
    <property type="entry name" value="P2Ox-like"/>
</dbReference>
<keyword evidence="4" id="KW-0274">FAD</keyword>
<evidence type="ECO:0000256" key="4">
    <source>
        <dbReference type="ARBA" id="ARBA00022827"/>
    </source>
</evidence>